<dbReference type="Proteomes" id="UP000054302">
    <property type="component" value="Unassembled WGS sequence"/>
</dbReference>
<feature type="compositionally biased region" description="Polar residues" evidence="1">
    <location>
        <begin position="337"/>
        <end position="350"/>
    </location>
</feature>
<dbReference type="OMA" id="IDESSWV"/>
<evidence type="ECO:0000313" key="3">
    <source>
        <dbReference type="EMBL" id="KIV89118.1"/>
    </source>
</evidence>
<accession>A0A0D1ZQS3</accession>
<dbReference type="EMBL" id="KN847525">
    <property type="protein sequence ID" value="KIV89118.1"/>
    <property type="molecule type" value="Genomic_DNA"/>
</dbReference>
<evidence type="ECO:0000313" key="4">
    <source>
        <dbReference type="Proteomes" id="UP000054302"/>
    </source>
</evidence>
<feature type="compositionally biased region" description="Basic and acidic residues" evidence="1">
    <location>
        <begin position="275"/>
        <end position="293"/>
    </location>
</feature>
<dbReference type="Pfam" id="PF13391">
    <property type="entry name" value="HNH_2"/>
    <property type="match status" value="1"/>
</dbReference>
<feature type="region of interest" description="Disordered" evidence="1">
    <location>
        <begin position="1"/>
        <end position="65"/>
    </location>
</feature>
<dbReference type="GeneID" id="27326563"/>
<gene>
    <name evidence="3" type="ORF">PV10_08718</name>
</gene>
<dbReference type="STRING" id="212818.A0A0D1ZQS3"/>
<dbReference type="HOGENOM" id="CLU_765112_0_0_1"/>
<dbReference type="VEuPathDB" id="FungiDB:PV10_08718"/>
<feature type="region of interest" description="Disordered" evidence="1">
    <location>
        <begin position="275"/>
        <end position="356"/>
    </location>
</feature>
<sequence>MSPPPEESPAPVFPPPMAAMLPPPVPASNPTSSSNSSRKRKRSDIDSANESSASSTSLFSRRTKQKIVERNNGERCWHCGGGAPDVAHVISKKDGSFSKYVTWGLLTFDHLGDEQNGLPLCPSCHRAFDDINNPGLIFIPTDLEYFIDFELKDYHNRLDVASRLSHVPPRIVPTPQMYADFLRGRQILSPEAKGGSYWRYTLRDFFPVNADKSFIPGLGPFKEPGLWCGAPMAALRRAFQVISDPTVEGIPEDQLEQLWQLRKLYARRIPCADTHESHTSDVADQDIGHRTTSDAEEPAQASATSSATSAPAHHITGAFVDNNDRRNNSLRSEAGVSRSSTTKPTFTPTLSRDARSPRLRKFGSGATTEINIQRYLTMLKS</sequence>
<feature type="compositionally biased region" description="Low complexity" evidence="1">
    <location>
        <begin position="298"/>
        <end position="312"/>
    </location>
</feature>
<name>A0A0D1ZQS3_EXOME</name>
<evidence type="ECO:0000259" key="2">
    <source>
        <dbReference type="Pfam" id="PF13391"/>
    </source>
</evidence>
<evidence type="ECO:0000256" key="1">
    <source>
        <dbReference type="SAM" id="MobiDB-lite"/>
    </source>
</evidence>
<keyword evidence="4" id="KW-1185">Reference proteome</keyword>
<dbReference type="AlphaFoldDB" id="A0A0D1ZQS3"/>
<dbReference type="OrthoDB" id="4157503at2759"/>
<dbReference type="RefSeq" id="XP_016220692.1">
    <property type="nucleotide sequence ID" value="XM_016373781.1"/>
</dbReference>
<proteinExistence type="predicted"/>
<feature type="domain" description="HNH nuclease" evidence="2">
    <location>
        <begin position="79"/>
        <end position="130"/>
    </location>
</feature>
<dbReference type="InterPro" id="IPR003615">
    <property type="entry name" value="HNH_nuc"/>
</dbReference>
<protein>
    <recommendedName>
        <fullName evidence="2">HNH nuclease domain-containing protein</fullName>
    </recommendedName>
</protein>
<feature type="compositionally biased region" description="Low complexity" evidence="1">
    <location>
        <begin position="46"/>
        <end position="60"/>
    </location>
</feature>
<reference evidence="3 4" key="1">
    <citation type="submission" date="2015-01" db="EMBL/GenBank/DDBJ databases">
        <title>The Genome Sequence of Exophiala mesophila CBS40295.</title>
        <authorList>
            <consortium name="The Broad Institute Genomics Platform"/>
            <person name="Cuomo C."/>
            <person name="de Hoog S."/>
            <person name="Gorbushina A."/>
            <person name="Stielow B."/>
            <person name="Teixiera M."/>
            <person name="Abouelleil A."/>
            <person name="Chapman S.B."/>
            <person name="Priest M."/>
            <person name="Young S.K."/>
            <person name="Wortman J."/>
            <person name="Nusbaum C."/>
            <person name="Birren B."/>
        </authorList>
    </citation>
    <scope>NUCLEOTIDE SEQUENCE [LARGE SCALE GENOMIC DNA]</scope>
    <source>
        <strain evidence="3 4">CBS 40295</strain>
    </source>
</reference>
<feature type="compositionally biased region" description="Pro residues" evidence="1">
    <location>
        <begin position="1"/>
        <end position="27"/>
    </location>
</feature>
<organism evidence="3 4">
    <name type="scientific">Exophiala mesophila</name>
    <name type="common">Black yeast-like fungus</name>
    <dbReference type="NCBI Taxonomy" id="212818"/>
    <lineage>
        <taxon>Eukaryota</taxon>
        <taxon>Fungi</taxon>
        <taxon>Dikarya</taxon>
        <taxon>Ascomycota</taxon>
        <taxon>Pezizomycotina</taxon>
        <taxon>Eurotiomycetes</taxon>
        <taxon>Chaetothyriomycetidae</taxon>
        <taxon>Chaetothyriales</taxon>
        <taxon>Herpotrichiellaceae</taxon>
        <taxon>Exophiala</taxon>
    </lineage>
</organism>